<sequence length="374" mass="40386">MPFSHNANAEPLPPLRPPRGRAQPVQDDMMRDPMMRPAVHSMGNYYTPGPSRPYHHSYPAPEPPLAPMQPLGAERILPNPQQQQSYMGPSGPSYAPQILSPTFGNPQPMSGPMAQSPPGTPQGLHSSMHRHRSTPSGSSDAGSGKYRKLQPAPVPAHRAWSNKPELKTIPYDHKETGSSAALPSSGPTQIRGWNVNQPRKRSKADKQDRADTVAPHPNWSVRFTEPITKLPPLFPRNATPIPRRTMVLDMDLDQTFTITDESVGPSTEPSIPEADTTPTEASASQDGTPLLRRLRPRRAKPAAASNTMAAAQSTGPSRSTARSKTPKKPSRAASKKKAIRQEAALAATQTELELITSTPAATAGTPSQAEDVNK</sequence>
<accession>A0A395N6J5</accession>
<feature type="compositionally biased region" description="Polar residues" evidence="1">
    <location>
        <begin position="177"/>
        <end position="188"/>
    </location>
</feature>
<feature type="compositionally biased region" description="Basic residues" evidence="1">
    <location>
        <begin position="324"/>
        <end position="338"/>
    </location>
</feature>
<gene>
    <name evidence="2" type="ORF">TARUN_10512</name>
</gene>
<feature type="compositionally biased region" description="Low complexity" evidence="1">
    <location>
        <begin position="341"/>
        <end position="374"/>
    </location>
</feature>
<dbReference type="EMBL" id="PXOA01001307">
    <property type="protein sequence ID" value="RFU71750.1"/>
    <property type="molecule type" value="Genomic_DNA"/>
</dbReference>
<dbReference type="STRING" id="490622.A0A395N6J5"/>
<feature type="compositionally biased region" description="Basic and acidic residues" evidence="1">
    <location>
        <begin position="164"/>
        <end position="176"/>
    </location>
</feature>
<organism evidence="2 3">
    <name type="scientific">Trichoderma arundinaceum</name>
    <dbReference type="NCBI Taxonomy" id="490622"/>
    <lineage>
        <taxon>Eukaryota</taxon>
        <taxon>Fungi</taxon>
        <taxon>Dikarya</taxon>
        <taxon>Ascomycota</taxon>
        <taxon>Pezizomycotina</taxon>
        <taxon>Sordariomycetes</taxon>
        <taxon>Hypocreomycetidae</taxon>
        <taxon>Hypocreales</taxon>
        <taxon>Hypocreaceae</taxon>
        <taxon>Trichoderma</taxon>
    </lineage>
</organism>
<dbReference type="OrthoDB" id="4188028at2759"/>
<evidence type="ECO:0000313" key="3">
    <source>
        <dbReference type="Proteomes" id="UP000266272"/>
    </source>
</evidence>
<name>A0A395N6J5_TRIAR</name>
<protein>
    <submittedName>
        <fullName evidence="2">Uncharacterized protein</fullName>
    </submittedName>
</protein>
<comment type="caution">
    <text evidence="2">The sequence shown here is derived from an EMBL/GenBank/DDBJ whole genome shotgun (WGS) entry which is preliminary data.</text>
</comment>
<keyword evidence="3" id="KW-1185">Reference proteome</keyword>
<feature type="compositionally biased region" description="Polar residues" evidence="1">
    <location>
        <begin position="258"/>
        <end position="269"/>
    </location>
</feature>
<feature type="compositionally biased region" description="Polar residues" evidence="1">
    <location>
        <begin position="99"/>
        <end position="108"/>
    </location>
</feature>
<dbReference type="Proteomes" id="UP000266272">
    <property type="component" value="Unassembled WGS sequence"/>
</dbReference>
<reference evidence="2 3" key="1">
    <citation type="journal article" date="2018" name="PLoS Pathog.">
        <title>Evolution of structural diversity of trichothecenes, a family of toxins produced by plant pathogenic and entomopathogenic fungi.</title>
        <authorList>
            <person name="Proctor R.H."/>
            <person name="McCormick S.P."/>
            <person name="Kim H.S."/>
            <person name="Cardoza R.E."/>
            <person name="Stanley A.M."/>
            <person name="Lindo L."/>
            <person name="Kelly A."/>
            <person name="Brown D.W."/>
            <person name="Lee T."/>
            <person name="Vaughan M.M."/>
            <person name="Alexander N.J."/>
            <person name="Busman M."/>
            <person name="Gutierrez S."/>
        </authorList>
    </citation>
    <scope>NUCLEOTIDE SEQUENCE [LARGE SCALE GENOMIC DNA]</scope>
    <source>
        <strain evidence="2 3">IBT 40837</strain>
    </source>
</reference>
<feature type="compositionally biased region" description="Polar residues" evidence="1">
    <location>
        <begin position="276"/>
        <end position="287"/>
    </location>
</feature>
<dbReference type="AlphaFoldDB" id="A0A395N6J5"/>
<proteinExistence type="predicted"/>
<feature type="region of interest" description="Disordered" evidence="1">
    <location>
        <begin position="258"/>
        <end position="374"/>
    </location>
</feature>
<evidence type="ECO:0000256" key="1">
    <source>
        <dbReference type="SAM" id="MobiDB-lite"/>
    </source>
</evidence>
<feature type="compositionally biased region" description="Low complexity" evidence="1">
    <location>
        <begin position="301"/>
        <end position="311"/>
    </location>
</feature>
<feature type="compositionally biased region" description="Polar residues" evidence="1">
    <location>
        <begin position="312"/>
        <end position="322"/>
    </location>
</feature>
<evidence type="ECO:0000313" key="2">
    <source>
        <dbReference type="EMBL" id="RFU71750.1"/>
    </source>
</evidence>
<feature type="region of interest" description="Disordered" evidence="1">
    <location>
        <begin position="1"/>
        <end position="218"/>
    </location>
</feature>